<dbReference type="PROSITE" id="PS51898">
    <property type="entry name" value="TYR_RECOMBINASE"/>
    <property type="match status" value="1"/>
</dbReference>
<dbReference type="SUPFAM" id="SSF56349">
    <property type="entry name" value="DNA breaking-rejoining enzymes"/>
    <property type="match status" value="1"/>
</dbReference>
<dbReference type="CDD" id="cd00397">
    <property type="entry name" value="DNA_BRE_C"/>
    <property type="match status" value="1"/>
</dbReference>
<dbReference type="InterPro" id="IPR013762">
    <property type="entry name" value="Integrase-like_cat_sf"/>
</dbReference>
<evidence type="ECO:0000256" key="1">
    <source>
        <dbReference type="ARBA" id="ARBA00023172"/>
    </source>
</evidence>
<protein>
    <submittedName>
        <fullName evidence="3">Tyrosine-type recombinase/integrase</fullName>
    </submittedName>
</protein>
<evidence type="ECO:0000259" key="2">
    <source>
        <dbReference type="PROSITE" id="PS51898"/>
    </source>
</evidence>
<dbReference type="Gene3D" id="1.10.443.10">
    <property type="entry name" value="Intergrase catalytic core"/>
    <property type="match status" value="1"/>
</dbReference>
<evidence type="ECO:0000313" key="4">
    <source>
        <dbReference type="Proteomes" id="UP000565155"/>
    </source>
</evidence>
<accession>A0A7Y0MVL9</accession>
<proteinExistence type="predicted"/>
<evidence type="ECO:0000313" key="3">
    <source>
        <dbReference type="EMBL" id="NMR73991.1"/>
    </source>
</evidence>
<dbReference type="EMBL" id="JABCMA010000008">
    <property type="protein sequence ID" value="NMR73991.1"/>
    <property type="molecule type" value="Genomic_DNA"/>
</dbReference>
<dbReference type="GO" id="GO:0015074">
    <property type="term" value="P:DNA integration"/>
    <property type="evidence" value="ECO:0007669"/>
    <property type="project" value="InterPro"/>
</dbReference>
<name>A0A7Y0MVL9_VIBAL</name>
<organism evidence="3 4">
    <name type="scientific">Vibrio alginolyticus</name>
    <dbReference type="NCBI Taxonomy" id="663"/>
    <lineage>
        <taxon>Bacteria</taxon>
        <taxon>Pseudomonadati</taxon>
        <taxon>Pseudomonadota</taxon>
        <taxon>Gammaproteobacteria</taxon>
        <taxon>Vibrionales</taxon>
        <taxon>Vibrionaceae</taxon>
        <taxon>Vibrio</taxon>
    </lineage>
</organism>
<dbReference type="InterPro" id="IPR002104">
    <property type="entry name" value="Integrase_catalytic"/>
</dbReference>
<keyword evidence="1" id="KW-0233">DNA recombination</keyword>
<dbReference type="RefSeq" id="WP_169628620.1">
    <property type="nucleotide sequence ID" value="NZ_JABCMA010000008.1"/>
</dbReference>
<dbReference type="Proteomes" id="UP000565155">
    <property type="component" value="Unassembled WGS sequence"/>
</dbReference>
<dbReference type="Pfam" id="PF00589">
    <property type="entry name" value="Phage_integrase"/>
    <property type="match status" value="1"/>
</dbReference>
<gene>
    <name evidence="3" type="ORF">HKB35_10205</name>
</gene>
<dbReference type="AlphaFoldDB" id="A0A7Y0MVL9"/>
<dbReference type="GO" id="GO:0006310">
    <property type="term" value="P:DNA recombination"/>
    <property type="evidence" value="ECO:0007669"/>
    <property type="project" value="UniProtKB-KW"/>
</dbReference>
<reference evidence="3 4" key="1">
    <citation type="submission" date="2020-04" db="EMBL/GenBank/DDBJ databases">
        <title>Whole-genome sequencing of Vibrio spp. from China reveals different genetic environments of blaCTX-M-14 among diverse lineages.</title>
        <authorList>
            <person name="Zheng Z."/>
            <person name="Ye L."/>
            <person name="Chen S."/>
        </authorList>
    </citation>
    <scope>NUCLEOTIDE SEQUENCE [LARGE SCALE GENOMIC DNA]</scope>
    <source>
        <strain evidence="3 4">Vb1636</strain>
    </source>
</reference>
<dbReference type="GO" id="GO:0003677">
    <property type="term" value="F:DNA binding"/>
    <property type="evidence" value="ECO:0007669"/>
    <property type="project" value="InterPro"/>
</dbReference>
<dbReference type="InterPro" id="IPR011010">
    <property type="entry name" value="DNA_brk_join_enz"/>
</dbReference>
<comment type="caution">
    <text evidence="3">The sequence shown here is derived from an EMBL/GenBank/DDBJ whole genome shotgun (WGS) entry which is preliminary data.</text>
</comment>
<feature type="domain" description="Tyr recombinase" evidence="2">
    <location>
        <begin position="209"/>
        <end position="480"/>
    </location>
</feature>
<sequence>MKELAPRGRFHFVVKQKVASVQTTVFPILYLEGNDGFTIMWSLVRYFLAYPSKSDTWMRDTARAIGLFYDYCTAYQNSNSDRRTQLRNFMSSLENGTIGVECQTDPTALYWAPTGITKAKRLRSRLIAFINWVEEEELLSKGISTFKAPMKNHEKQTLSLMKTARKIIKLSPMEHAKDPAVVAQHLSSAQTTFGHEFEDDPKDYINDNSETKSFPIELISPLLQYGFVKNPLATDPFEREDITAKMITLLLSFGGLRKSEPLHLWFNDIIPTAEFKCQARLYHPRLAKTNLIGERDKTRDIYLRERTLRPRHDKANSKSLKAGWKKLAVDKSSYHADIFWLHPSAEAMFTSLYNLYLSYRSELMETYIKEQGHDHPFLFVSTGVDHRTGESYIGAPYSISQFDKSYEKALQRLERHLGLKIPRGRESAINPHSLRHFFTQALEDMGVSPKMIQKCLRHRTIGSQDIYKGISSQRIRETLENYAITTPTTNCLQILK</sequence>